<organism evidence="1 2">
    <name type="scientific">Plasmodiophora brassicae</name>
    <name type="common">Clubroot disease agent</name>
    <dbReference type="NCBI Taxonomy" id="37360"/>
    <lineage>
        <taxon>Eukaryota</taxon>
        <taxon>Sar</taxon>
        <taxon>Rhizaria</taxon>
        <taxon>Endomyxa</taxon>
        <taxon>Phytomyxea</taxon>
        <taxon>Plasmodiophorida</taxon>
        <taxon>Plasmodiophoridae</taxon>
        <taxon>Plasmodiophora</taxon>
    </lineage>
</organism>
<dbReference type="EMBL" id="CDSF01000144">
    <property type="protein sequence ID" value="CEP03235.1"/>
    <property type="molecule type" value="Genomic_DNA"/>
</dbReference>
<proteinExistence type="predicted"/>
<keyword evidence="2" id="KW-1185">Reference proteome</keyword>
<protein>
    <submittedName>
        <fullName evidence="1">Uncharacterized protein</fullName>
    </submittedName>
</protein>
<accession>A0A0G4J6Q1</accession>
<gene>
    <name evidence="1" type="ORF">PBRA_002996</name>
</gene>
<dbReference type="AlphaFoldDB" id="A0A0G4J6Q1"/>
<dbReference type="Proteomes" id="UP000039324">
    <property type="component" value="Unassembled WGS sequence"/>
</dbReference>
<evidence type="ECO:0000313" key="2">
    <source>
        <dbReference type="Proteomes" id="UP000039324"/>
    </source>
</evidence>
<reference evidence="1 2" key="1">
    <citation type="submission" date="2015-02" db="EMBL/GenBank/DDBJ databases">
        <authorList>
            <person name="Chooi Y.-H."/>
        </authorList>
    </citation>
    <scope>NUCLEOTIDE SEQUENCE [LARGE SCALE GENOMIC DNA]</scope>
    <source>
        <strain evidence="1">E3</strain>
    </source>
</reference>
<evidence type="ECO:0000313" key="1">
    <source>
        <dbReference type="EMBL" id="CEP03235.1"/>
    </source>
</evidence>
<sequence length="164" mass="17899">MTQQPTNDILTMIVLAMKNGVSAWRTFGFSQCTIVVGHILLRSAICRSQCIVKQTFAPRTTICCSDAILQTRMTLGGLPVSCGTGVKSRRALNTIRHAVGHALPPDATEDERQRELLEAPLQVGRRQDATKTRFAGRQAWTSSADTEDIILSAIEDSTDAATRN</sequence>
<name>A0A0G4J6Q1_PLABS</name>